<organism evidence="1 2">
    <name type="scientific">Acetobacter tropicalis</name>
    <dbReference type="NCBI Taxonomy" id="104102"/>
    <lineage>
        <taxon>Bacteria</taxon>
        <taxon>Pseudomonadati</taxon>
        <taxon>Pseudomonadota</taxon>
        <taxon>Alphaproteobacteria</taxon>
        <taxon>Acetobacterales</taxon>
        <taxon>Acetobacteraceae</taxon>
        <taxon>Acetobacter</taxon>
    </lineage>
</organism>
<evidence type="ECO:0000313" key="2">
    <source>
        <dbReference type="Proteomes" id="UP000029448"/>
    </source>
</evidence>
<protein>
    <submittedName>
        <fullName evidence="1">Uncharacterized protein</fullName>
    </submittedName>
</protein>
<keyword evidence="2" id="KW-1185">Reference proteome</keyword>
<name>A0A094YNV0_9PROT</name>
<dbReference type="Proteomes" id="UP000029448">
    <property type="component" value="Unassembled WGS sequence"/>
</dbReference>
<evidence type="ECO:0000313" key="1">
    <source>
        <dbReference type="EMBL" id="KGB23062.1"/>
    </source>
</evidence>
<accession>A0A094YNV0</accession>
<reference evidence="1 2" key="1">
    <citation type="submission" date="2014-06" db="EMBL/GenBank/DDBJ databases">
        <title>Functional and comparative genomic analyses of the Drosophila gut microbiota identify candidate symbiosis factors.</title>
        <authorList>
            <person name="Newell P.D."/>
            <person name="Chaston J.M."/>
            <person name="Douglas A.E."/>
        </authorList>
    </citation>
    <scope>NUCLEOTIDE SEQUENCE [LARGE SCALE GENOMIC DNA]</scope>
    <source>
        <strain evidence="1 2">DmCS_006</strain>
    </source>
</reference>
<comment type="caution">
    <text evidence="1">The sequence shown here is derived from an EMBL/GenBank/DDBJ whole genome shotgun (WGS) entry which is preliminary data.</text>
</comment>
<gene>
    <name evidence="1" type="ORF">AtDm6_1931</name>
</gene>
<sequence>MFFRKNFYYANLTLGLTPTTIQRLFWSALQTVSSLSLIFSYERAGYFEKKNNIQGT</sequence>
<proteinExistence type="predicted"/>
<dbReference type="AlphaFoldDB" id="A0A094YNV0"/>
<dbReference type="EMBL" id="JOKM01000071">
    <property type="protein sequence ID" value="KGB23062.1"/>
    <property type="molecule type" value="Genomic_DNA"/>
</dbReference>
<dbReference type="STRING" id="104102.AtDm6_1931"/>